<evidence type="ECO:0000313" key="1">
    <source>
        <dbReference type="EMBL" id="KAJ9091252.1"/>
    </source>
</evidence>
<gene>
    <name evidence="1" type="ORF">QFC20_007681</name>
</gene>
<organism evidence="1 2">
    <name type="scientific">Naganishia adeliensis</name>
    <dbReference type="NCBI Taxonomy" id="92952"/>
    <lineage>
        <taxon>Eukaryota</taxon>
        <taxon>Fungi</taxon>
        <taxon>Dikarya</taxon>
        <taxon>Basidiomycota</taxon>
        <taxon>Agaricomycotina</taxon>
        <taxon>Tremellomycetes</taxon>
        <taxon>Filobasidiales</taxon>
        <taxon>Filobasidiaceae</taxon>
        <taxon>Naganishia</taxon>
    </lineage>
</organism>
<evidence type="ECO:0000313" key="2">
    <source>
        <dbReference type="Proteomes" id="UP001230649"/>
    </source>
</evidence>
<proteinExistence type="predicted"/>
<sequence length="105" mass="11708">MARTALIQFKVASRFGTIRRKSWCHNNPDESVEGVAFGPEAKVASFRSYLSRGPPSASVQHVQYPHSTLDPDTATRTELLKGITDGFHVRRFGQTESIQKKGPKH</sequence>
<accession>A0ACC2UWB6</accession>
<dbReference type="EMBL" id="JASBWS010000206">
    <property type="protein sequence ID" value="KAJ9091252.1"/>
    <property type="molecule type" value="Genomic_DNA"/>
</dbReference>
<dbReference type="Proteomes" id="UP001230649">
    <property type="component" value="Unassembled WGS sequence"/>
</dbReference>
<reference evidence="1" key="1">
    <citation type="submission" date="2023-04" db="EMBL/GenBank/DDBJ databases">
        <title>Draft Genome sequencing of Naganishia species isolated from polar environments using Oxford Nanopore Technology.</title>
        <authorList>
            <person name="Leo P."/>
            <person name="Venkateswaran K."/>
        </authorList>
    </citation>
    <scope>NUCLEOTIDE SEQUENCE</scope>
    <source>
        <strain evidence="1">MNA-CCFEE 5262</strain>
    </source>
</reference>
<name>A0ACC2UWB6_9TREE</name>
<comment type="caution">
    <text evidence="1">The sequence shown here is derived from an EMBL/GenBank/DDBJ whole genome shotgun (WGS) entry which is preliminary data.</text>
</comment>
<protein>
    <submittedName>
        <fullName evidence="1">Uncharacterized protein</fullName>
    </submittedName>
</protein>
<keyword evidence="2" id="KW-1185">Reference proteome</keyword>